<keyword evidence="9" id="KW-1185">Reference proteome</keyword>
<dbReference type="InterPro" id="IPR029209">
    <property type="entry name" value="DML1/Misato_tubulin"/>
</dbReference>
<dbReference type="Gramene" id="Kaladp0028s0047.2.v1.1">
    <property type="protein sequence ID" value="Kaladp0028s0047.2.v1.1"/>
    <property type="gene ID" value="Kaladp0028s0047.v1.1"/>
</dbReference>
<dbReference type="InterPro" id="IPR019605">
    <property type="entry name" value="Misato_II_tubulin-like"/>
</dbReference>
<evidence type="ECO:0000256" key="4">
    <source>
        <dbReference type="ARBA" id="ARBA00023128"/>
    </source>
</evidence>
<feature type="domain" description="Misato Segment II tubulin-like" evidence="6">
    <location>
        <begin position="2"/>
        <end position="122"/>
    </location>
</feature>
<comment type="similarity">
    <text evidence="3">Belongs to the misato family.</text>
</comment>
<name>A0A7N0T9D6_KALFE</name>
<evidence type="ECO:0000313" key="9">
    <source>
        <dbReference type="Proteomes" id="UP000594263"/>
    </source>
</evidence>
<evidence type="ECO:0000256" key="1">
    <source>
        <dbReference type="ARBA" id="ARBA00004173"/>
    </source>
</evidence>
<dbReference type="GO" id="GO:0007005">
    <property type="term" value="P:mitochondrion organization"/>
    <property type="evidence" value="ECO:0007669"/>
    <property type="project" value="InterPro"/>
</dbReference>
<comment type="subcellular location">
    <subcellularLocation>
        <location evidence="2">Cytoplasm</location>
        <location evidence="2">Cytoskeleton</location>
    </subcellularLocation>
    <subcellularLocation>
        <location evidence="1">Mitochondrion</location>
    </subcellularLocation>
</comment>
<dbReference type="EnsemblPlants" id="Kaladp0028s0047.1.v1.1">
    <property type="protein sequence ID" value="Kaladp0028s0047.1.v1.1"/>
    <property type="gene ID" value="Kaladp0028s0047.v1.1"/>
</dbReference>
<dbReference type="InterPro" id="IPR049942">
    <property type="entry name" value="DML1/Misato"/>
</dbReference>
<evidence type="ECO:0000256" key="3">
    <source>
        <dbReference type="ARBA" id="ARBA00008507"/>
    </source>
</evidence>
<dbReference type="Pfam" id="PF10644">
    <property type="entry name" value="Misat_Tub_SegII"/>
    <property type="match status" value="1"/>
</dbReference>
<dbReference type="PANTHER" id="PTHR13391:SF0">
    <property type="entry name" value="PROTEIN MISATO HOMOLOG 1"/>
    <property type="match status" value="1"/>
</dbReference>
<dbReference type="GO" id="GO:0005739">
    <property type="term" value="C:mitochondrion"/>
    <property type="evidence" value="ECO:0007669"/>
    <property type="project" value="UniProtKB-SubCell"/>
</dbReference>
<keyword evidence="5" id="KW-0206">Cytoskeleton</keyword>
<dbReference type="InterPro" id="IPR036525">
    <property type="entry name" value="Tubulin/FtsZ_GTPase_sf"/>
</dbReference>
<keyword evidence="4" id="KW-0496">Mitochondrion</keyword>
<evidence type="ECO:0000313" key="8">
    <source>
        <dbReference type="EnsemblPlants" id="Kaladp0028s0047.2.v1.1"/>
    </source>
</evidence>
<dbReference type="Gramene" id="Kaladp0028s0047.1.v1.1">
    <property type="protein sequence ID" value="Kaladp0028s0047.1.v1.1"/>
    <property type="gene ID" value="Kaladp0028s0047.v1.1"/>
</dbReference>
<protein>
    <submittedName>
        <fullName evidence="8">Uncharacterized protein</fullName>
    </submittedName>
</protein>
<dbReference type="SUPFAM" id="SSF52490">
    <property type="entry name" value="Tubulin nucleotide-binding domain-like"/>
    <property type="match status" value="1"/>
</dbReference>
<dbReference type="InterPro" id="IPR013838">
    <property type="entry name" value="Beta-tubulin_BS"/>
</dbReference>
<dbReference type="Proteomes" id="UP000594263">
    <property type="component" value="Unplaced"/>
</dbReference>
<evidence type="ECO:0000259" key="6">
    <source>
        <dbReference type="Pfam" id="PF10644"/>
    </source>
</evidence>
<evidence type="ECO:0000256" key="2">
    <source>
        <dbReference type="ARBA" id="ARBA00004245"/>
    </source>
</evidence>
<dbReference type="AlphaFoldDB" id="A0A7N0T9D6"/>
<reference evidence="8" key="1">
    <citation type="submission" date="2021-01" db="UniProtKB">
        <authorList>
            <consortium name="EnsemblPlants"/>
        </authorList>
    </citation>
    <scope>IDENTIFICATION</scope>
</reference>
<dbReference type="OMA" id="TIQVGEF"/>
<dbReference type="PROSITE" id="PS00228">
    <property type="entry name" value="TUBULIN_B_AUTOREG"/>
    <property type="match status" value="1"/>
</dbReference>
<proteinExistence type="inferred from homology"/>
<evidence type="ECO:0000256" key="5">
    <source>
        <dbReference type="ARBA" id="ARBA00023212"/>
    </source>
</evidence>
<evidence type="ECO:0000259" key="7">
    <source>
        <dbReference type="Pfam" id="PF14881"/>
    </source>
</evidence>
<feature type="domain" description="DML1/Misato tubulin" evidence="7">
    <location>
        <begin position="150"/>
        <end position="330"/>
    </location>
</feature>
<dbReference type="GO" id="GO:0005856">
    <property type="term" value="C:cytoskeleton"/>
    <property type="evidence" value="ECO:0007669"/>
    <property type="project" value="UniProtKB-SubCell"/>
</dbReference>
<dbReference type="Gene3D" id="3.40.50.1440">
    <property type="entry name" value="Tubulin/FtsZ, GTPase domain"/>
    <property type="match status" value="1"/>
</dbReference>
<dbReference type="CDD" id="cd06060">
    <property type="entry name" value="misato"/>
    <property type="match status" value="1"/>
</dbReference>
<organism evidence="8 9">
    <name type="scientific">Kalanchoe fedtschenkoi</name>
    <name type="common">Lavender scallops</name>
    <name type="synonym">South American air plant</name>
    <dbReference type="NCBI Taxonomy" id="63787"/>
    <lineage>
        <taxon>Eukaryota</taxon>
        <taxon>Viridiplantae</taxon>
        <taxon>Streptophyta</taxon>
        <taxon>Embryophyta</taxon>
        <taxon>Tracheophyta</taxon>
        <taxon>Spermatophyta</taxon>
        <taxon>Magnoliopsida</taxon>
        <taxon>eudicotyledons</taxon>
        <taxon>Gunneridae</taxon>
        <taxon>Pentapetalae</taxon>
        <taxon>Saxifragales</taxon>
        <taxon>Crassulaceae</taxon>
        <taxon>Kalanchoe</taxon>
    </lineage>
</organism>
<keyword evidence="5" id="KW-0963">Cytoplasm</keyword>
<dbReference type="PANTHER" id="PTHR13391">
    <property type="entry name" value="MITOCHONDRIAL DISTRIBUTION REGULATOR MISATO"/>
    <property type="match status" value="1"/>
</dbReference>
<sequence length="567" mass="62706">MREIVTIQVGGFANFIGSHYWNFQDELLGLSGDPLSDPVFKDQHVNMDVLYRSGETQQGILTYTPRVVSVGFQGSLGTMSSHGTLYRNNSSASTSVSTWNGNVSTRMTEPLKKNLFLQSLDEEEREKTVLGADDSNNEIGDKEIIDSLENNVEYWTDFSKVHYHPQSLYEINGLWVNAQEFDNYGTGREAYSGDREEDINERLRFFIEECDHIQGMQFLVDDLGGFSGLSADFLEHIADEYTNTPVLLYRVKHNNSYSQSLSLKKVISRDLHDSVSFARLSQYCKLIVPLGVPIPNAGKASPFIQVNNEKPYHSSAVYAAALHAISLPFRFEEQGPSANSPRFSGTVDINAVVLMLAGQGRQNMLAVMDAAMPVASLNGKLEKQILLDNWQCLTPQINEDTEDMLALEHTSIQGVRNSGGGYALASQVEQAVNSYYQNASTRPMFSHVSVTQCPLPIPLPFPSIFSNRVGQYGELLDSPIPGSLSRGSLEVHSIPMAARLRSTTAALPFLESRLSNLRKYGLDRGALGGELVRSWGIGRDELEDMGESLTNMIGTLNPHSYASSDSD</sequence>
<accession>A0A7N0T9D6</accession>
<dbReference type="EnsemblPlants" id="Kaladp0028s0047.2.v1.1">
    <property type="protein sequence ID" value="Kaladp0028s0047.2.v1.1"/>
    <property type="gene ID" value="Kaladp0028s0047.v1.1"/>
</dbReference>
<dbReference type="Pfam" id="PF14881">
    <property type="entry name" value="Tubulin_3"/>
    <property type="match status" value="1"/>
</dbReference>